<dbReference type="PANTHER" id="PTHR11875">
    <property type="entry name" value="TESTIS-SPECIFIC Y-ENCODED PROTEIN"/>
    <property type="match status" value="1"/>
</dbReference>
<evidence type="ECO:0000256" key="4">
    <source>
        <dbReference type="SAM" id="Coils"/>
    </source>
</evidence>
<accession>A0ABR3KP32</accession>
<evidence type="ECO:0000256" key="3">
    <source>
        <dbReference type="RuleBase" id="RU003876"/>
    </source>
</evidence>
<comment type="caution">
    <text evidence="6">The sequence shown here is derived from an EMBL/GenBank/DDBJ whole genome shotgun (WGS) entry which is preliminary data.</text>
</comment>
<sequence length="407" mass="46843">MNTDQDEKNSSEASHHLNSSTERDKVEEAQKAKEREQELRNSLLTQVLEQDALARLNTLAKAKPEKAKIAENSILNFVRFGGANAKITDEKLKELLETINEKGNKCITPEAISSHKVRKDVRCFHNFNISSNMSAAPGSPARKTRKLDVDDDGDDVNYPNITQKALEEIDNCQNEIDALNEKASEEILKVEQKYNKLRKPHFERRDELIKKVPHFWVSAFVNHPQIAPILDEDEEECLHHLTKLEVEECEDIKSGYRLKFYFEENPFFENDVLIKEFQLGRIDPVSTSTEIKWKENMNLTKIAHPMQKGKKRSLDNEPRTFFGWFLDNADASSDEIAEIIKDDIWPNPLQYYLIPESDMNDNAEGDSYSDGEETDDQVVLVDNNSEEEGEGDNYDEDEEEEEEEDDG</sequence>
<evidence type="ECO:0000313" key="6">
    <source>
        <dbReference type="EMBL" id="KAL1241981.1"/>
    </source>
</evidence>
<comment type="similarity">
    <text evidence="2">Belongs to the PDCD5 family.</text>
</comment>
<dbReference type="SUPFAM" id="SSF143113">
    <property type="entry name" value="NAP-like"/>
    <property type="match status" value="1"/>
</dbReference>
<feature type="coiled-coil region" evidence="4">
    <location>
        <begin position="162"/>
        <end position="189"/>
    </location>
</feature>
<reference evidence="6 7" key="1">
    <citation type="submission" date="2024-07" db="EMBL/GenBank/DDBJ databases">
        <title>Enhanced genomic and transcriptomic resources for Trichinella pseudospiralis and T. spiralis underpin the discovery of pronounced molecular differences between stages and species.</title>
        <authorList>
            <person name="Pasi K.K."/>
            <person name="La Rosa G."/>
            <person name="Gomez-Morales M.A."/>
            <person name="Tosini F."/>
            <person name="Sumanam S."/>
            <person name="Young N.D."/>
            <person name="Chang B.C."/>
            <person name="Robin G.B."/>
        </authorList>
    </citation>
    <scope>NUCLEOTIDE SEQUENCE [LARGE SCALE GENOMIC DNA]</scope>
    <source>
        <strain evidence="6">ISS534</strain>
    </source>
</reference>
<feature type="region of interest" description="Disordered" evidence="5">
    <location>
        <begin position="1"/>
        <end position="38"/>
    </location>
</feature>
<dbReference type="InterPro" id="IPR002836">
    <property type="entry name" value="PDCD5-like"/>
</dbReference>
<dbReference type="Gene3D" id="1.20.5.1500">
    <property type="match status" value="1"/>
</dbReference>
<organism evidence="6 7">
    <name type="scientific">Trichinella spiralis</name>
    <name type="common">Trichina worm</name>
    <dbReference type="NCBI Taxonomy" id="6334"/>
    <lineage>
        <taxon>Eukaryota</taxon>
        <taxon>Metazoa</taxon>
        <taxon>Ecdysozoa</taxon>
        <taxon>Nematoda</taxon>
        <taxon>Enoplea</taxon>
        <taxon>Dorylaimia</taxon>
        <taxon>Trichinellida</taxon>
        <taxon>Trichinellidae</taxon>
        <taxon>Trichinella</taxon>
    </lineage>
</organism>
<dbReference type="InterPro" id="IPR037231">
    <property type="entry name" value="NAP-like_sf"/>
</dbReference>
<gene>
    <name evidence="6" type="ORF">TSPI_03785</name>
</gene>
<evidence type="ECO:0000256" key="5">
    <source>
        <dbReference type="SAM" id="MobiDB-lite"/>
    </source>
</evidence>
<keyword evidence="4" id="KW-0175">Coiled coil</keyword>
<evidence type="ECO:0000256" key="2">
    <source>
        <dbReference type="ARBA" id="ARBA00010490"/>
    </source>
</evidence>
<comment type="similarity">
    <text evidence="1 3">Belongs to the nucleosome assembly protein (NAP) family.</text>
</comment>
<protein>
    <submittedName>
        <fullName evidence="6">Protein SET</fullName>
    </submittedName>
</protein>
<feature type="compositionally biased region" description="Acidic residues" evidence="5">
    <location>
        <begin position="358"/>
        <end position="376"/>
    </location>
</feature>
<dbReference type="SUPFAM" id="SSF46950">
    <property type="entry name" value="Double-stranded DNA-binding domain"/>
    <property type="match status" value="1"/>
</dbReference>
<dbReference type="Proteomes" id="UP001558632">
    <property type="component" value="Unassembled WGS sequence"/>
</dbReference>
<dbReference type="InterPro" id="IPR036883">
    <property type="entry name" value="PDCD5-like_sf"/>
</dbReference>
<dbReference type="Pfam" id="PF00956">
    <property type="entry name" value="NAP"/>
    <property type="match status" value="1"/>
</dbReference>
<dbReference type="Gene3D" id="1.10.8.140">
    <property type="entry name" value="PDCD5-like"/>
    <property type="match status" value="1"/>
</dbReference>
<evidence type="ECO:0000313" key="7">
    <source>
        <dbReference type="Proteomes" id="UP001558632"/>
    </source>
</evidence>
<name>A0ABR3KP32_TRISP</name>
<dbReference type="InterPro" id="IPR002164">
    <property type="entry name" value="NAP_family"/>
</dbReference>
<proteinExistence type="inferred from homology"/>
<dbReference type="Pfam" id="PF01984">
    <property type="entry name" value="dsDNA_bind"/>
    <property type="match status" value="1"/>
</dbReference>
<keyword evidence="7" id="KW-1185">Reference proteome</keyword>
<dbReference type="Gene3D" id="3.30.1120.90">
    <property type="entry name" value="Nucleosome assembly protein"/>
    <property type="match status" value="1"/>
</dbReference>
<feature type="compositionally biased region" description="Acidic residues" evidence="5">
    <location>
        <begin position="384"/>
        <end position="407"/>
    </location>
</feature>
<feature type="region of interest" description="Disordered" evidence="5">
    <location>
        <begin position="134"/>
        <end position="154"/>
    </location>
</feature>
<evidence type="ECO:0000256" key="1">
    <source>
        <dbReference type="ARBA" id="ARBA00009947"/>
    </source>
</evidence>
<dbReference type="EMBL" id="JBEUSY010000230">
    <property type="protein sequence ID" value="KAL1241981.1"/>
    <property type="molecule type" value="Genomic_DNA"/>
</dbReference>
<feature type="region of interest" description="Disordered" evidence="5">
    <location>
        <begin position="355"/>
        <end position="407"/>
    </location>
</feature>